<dbReference type="Proteomes" id="UP001140206">
    <property type="component" value="Chromosome 4"/>
</dbReference>
<proteinExistence type="predicted"/>
<sequence length="253" mass="27631">MSFLAGRLAATEGAFFLQESKNAAGRLADNLPPSTPSPIPSPPSADVLPEVLRHSIPIKRSSKPSDPSLSTASPSKWILHHDGSASASANPNPNPNPLRAYVSLPPATFGPKRWQIPSEHPHFSASTANDLRLRRDQHPISAPPDPEKLKALMRGYSQIAKAFAAATLLVFGGVTALSLYTAHKLDLHSANDVRTKGRDAIQPQVNKLKERMSPLRTWAENVSRRWHIDENKEAKEHTMIKEFSKAIGVKTSN</sequence>
<dbReference type="PANTHER" id="PTHR36704:SF1">
    <property type="entry name" value="OS06G0239700 PROTEIN"/>
    <property type="match status" value="1"/>
</dbReference>
<feature type="compositionally biased region" description="Pro residues" evidence="1">
    <location>
        <begin position="33"/>
        <end position="43"/>
    </location>
</feature>
<feature type="compositionally biased region" description="Polar residues" evidence="1">
    <location>
        <begin position="64"/>
        <end position="74"/>
    </location>
</feature>
<dbReference type="PANTHER" id="PTHR36704">
    <property type="entry name" value="PROTEIN, PUTATIVE-RELATED"/>
    <property type="match status" value="1"/>
</dbReference>
<evidence type="ECO:0000313" key="3">
    <source>
        <dbReference type="Proteomes" id="UP001140206"/>
    </source>
</evidence>
<dbReference type="EMBL" id="JAMFTS010000004">
    <property type="protein sequence ID" value="KAJ4761421.1"/>
    <property type="molecule type" value="Genomic_DNA"/>
</dbReference>
<name>A0AAV8D1Z7_9POAL</name>
<evidence type="ECO:0000256" key="1">
    <source>
        <dbReference type="SAM" id="MobiDB-lite"/>
    </source>
</evidence>
<gene>
    <name evidence="2" type="ORF">LUZ62_071796</name>
</gene>
<accession>A0AAV8D1Z7</accession>
<comment type="caution">
    <text evidence="2">The sequence shown here is derived from an EMBL/GenBank/DDBJ whole genome shotgun (WGS) entry which is preliminary data.</text>
</comment>
<dbReference type="AlphaFoldDB" id="A0AAV8D1Z7"/>
<protein>
    <submittedName>
        <fullName evidence="2">Coiled-coil protein</fullName>
    </submittedName>
</protein>
<feature type="region of interest" description="Disordered" evidence="1">
    <location>
        <begin position="57"/>
        <end position="76"/>
    </location>
</feature>
<reference evidence="2" key="1">
    <citation type="submission" date="2022-08" db="EMBL/GenBank/DDBJ databases">
        <authorList>
            <person name="Marques A."/>
        </authorList>
    </citation>
    <scope>NUCLEOTIDE SEQUENCE</scope>
    <source>
        <strain evidence="2">RhyPub2mFocal</strain>
        <tissue evidence="2">Leaves</tissue>
    </source>
</reference>
<organism evidence="2 3">
    <name type="scientific">Rhynchospora pubera</name>
    <dbReference type="NCBI Taxonomy" id="906938"/>
    <lineage>
        <taxon>Eukaryota</taxon>
        <taxon>Viridiplantae</taxon>
        <taxon>Streptophyta</taxon>
        <taxon>Embryophyta</taxon>
        <taxon>Tracheophyta</taxon>
        <taxon>Spermatophyta</taxon>
        <taxon>Magnoliopsida</taxon>
        <taxon>Liliopsida</taxon>
        <taxon>Poales</taxon>
        <taxon>Cyperaceae</taxon>
        <taxon>Cyperoideae</taxon>
        <taxon>Rhynchosporeae</taxon>
        <taxon>Rhynchospora</taxon>
    </lineage>
</organism>
<evidence type="ECO:0000313" key="2">
    <source>
        <dbReference type="EMBL" id="KAJ4761421.1"/>
    </source>
</evidence>
<feature type="region of interest" description="Disordered" evidence="1">
    <location>
        <begin position="26"/>
        <end position="47"/>
    </location>
</feature>
<keyword evidence="3" id="KW-1185">Reference proteome</keyword>